<evidence type="ECO:0000259" key="1">
    <source>
        <dbReference type="SMART" id="SM00950"/>
    </source>
</evidence>
<organism evidence="2">
    <name type="scientific">marine sediment metagenome</name>
    <dbReference type="NCBI Taxonomy" id="412755"/>
    <lineage>
        <taxon>unclassified sequences</taxon>
        <taxon>metagenomes</taxon>
        <taxon>ecological metagenomes</taxon>
    </lineage>
</organism>
<feature type="domain" description="Piwi" evidence="1">
    <location>
        <begin position="153"/>
        <end position="479"/>
    </location>
</feature>
<dbReference type="GO" id="GO:0003676">
    <property type="term" value="F:nucleic acid binding"/>
    <property type="evidence" value="ECO:0007669"/>
    <property type="project" value="InterPro"/>
</dbReference>
<dbReference type="SUPFAM" id="SSF53098">
    <property type="entry name" value="Ribonuclease H-like"/>
    <property type="match status" value="1"/>
</dbReference>
<name>A0A0F9LVB7_9ZZZZ</name>
<dbReference type="InterPro" id="IPR003165">
    <property type="entry name" value="Piwi"/>
</dbReference>
<comment type="caution">
    <text evidence="2">The sequence shown here is derived from an EMBL/GenBank/DDBJ whole genome shotgun (WGS) entry which is preliminary data.</text>
</comment>
<gene>
    <name evidence="2" type="ORF">LCGC14_1151440</name>
</gene>
<protein>
    <recommendedName>
        <fullName evidence="1">Piwi domain-containing protein</fullName>
    </recommendedName>
</protein>
<dbReference type="InterPro" id="IPR012337">
    <property type="entry name" value="RNaseH-like_sf"/>
</dbReference>
<reference evidence="2" key="1">
    <citation type="journal article" date="2015" name="Nature">
        <title>Complex archaea that bridge the gap between prokaryotes and eukaryotes.</title>
        <authorList>
            <person name="Spang A."/>
            <person name="Saw J.H."/>
            <person name="Jorgensen S.L."/>
            <person name="Zaremba-Niedzwiedzka K."/>
            <person name="Martijn J."/>
            <person name="Lind A.E."/>
            <person name="van Eijk R."/>
            <person name="Schleper C."/>
            <person name="Guy L."/>
            <person name="Ettema T.J."/>
        </authorList>
    </citation>
    <scope>NUCLEOTIDE SEQUENCE</scope>
</reference>
<sequence>MKSFYIPEPDLIFKDGKTCVDPCVGILNYRPNGLPYENFEIPIGIIGSKKSINHAKQFLSFLKYSIEGKIFPNSNIRSVDFPGLYQEGPLGFIFKIDKNYCQEVSDDNVNNILDINSRKDAIKEFSNMISQILRDLSSQNPPKPIILISIPEKILIKCADPFIKSKRIRLSDRTYKNLKRIAELPEQERPLFYDFHNYIKVLGYELNLTTQLILPETLKFKAGDEQNPASIAWNFCVAQYYKYLGVPWKLADLNPETVHVGISFYYDINRRDSIVIKAAIAQVYMRTGDSQIARGLELNVEHEEDIRRTNLTEEQSRDILEKAINLYKRQHNNRIPNRIVVHKKSQYSEVEIEGFSNASDKIEIQDYLHIKEFCNFNALTPSLYPIMRGSVFQRMSHNKDVFNLFTTGYIPCLDTYPGSFVPRPIEVVIEKADSDVRILAKDIMDLTKLDWNSTDFCKRLPATISVSQKVGNIMGELRGRDIEPPSAYGNYM</sequence>
<evidence type="ECO:0000313" key="2">
    <source>
        <dbReference type="EMBL" id="KKM99084.1"/>
    </source>
</evidence>
<accession>A0A0F9LVB7</accession>
<dbReference type="Gene3D" id="3.30.420.10">
    <property type="entry name" value="Ribonuclease H-like superfamily/Ribonuclease H"/>
    <property type="match status" value="1"/>
</dbReference>
<dbReference type="SMART" id="SM00950">
    <property type="entry name" value="Piwi"/>
    <property type="match status" value="1"/>
</dbReference>
<proteinExistence type="predicted"/>
<dbReference type="EMBL" id="LAZR01005538">
    <property type="protein sequence ID" value="KKM99084.1"/>
    <property type="molecule type" value="Genomic_DNA"/>
</dbReference>
<dbReference type="AlphaFoldDB" id="A0A0F9LVB7"/>
<dbReference type="InterPro" id="IPR036397">
    <property type="entry name" value="RNaseH_sf"/>
</dbReference>